<dbReference type="GO" id="GO:0032543">
    <property type="term" value="P:mitochondrial translation"/>
    <property type="evidence" value="ECO:0007669"/>
    <property type="project" value="TreeGrafter"/>
</dbReference>
<feature type="compositionally biased region" description="Basic and acidic residues" evidence="1">
    <location>
        <begin position="297"/>
        <end position="313"/>
    </location>
</feature>
<dbReference type="Pfam" id="PF12298">
    <property type="entry name" value="Bot1p"/>
    <property type="match status" value="1"/>
</dbReference>
<dbReference type="RefSeq" id="XP_020076533.1">
    <property type="nucleotide sequence ID" value="XM_020218627.1"/>
</dbReference>
<evidence type="ECO:0000313" key="3">
    <source>
        <dbReference type="Proteomes" id="UP000095085"/>
    </source>
</evidence>
<name>A0A1E4RJQ5_9ASCO</name>
<protein>
    <recommendedName>
        <fullName evidence="4">37S ribosomal protein S35, mitochondrial</fullName>
    </recommendedName>
</protein>
<reference evidence="3" key="1">
    <citation type="submission" date="2016-05" db="EMBL/GenBank/DDBJ databases">
        <title>Comparative genomics of biotechnologically important yeasts.</title>
        <authorList>
            <consortium name="DOE Joint Genome Institute"/>
            <person name="Riley R."/>
            <person name="Haridas S."/>
            <person name="Wolfe K.H."/>
            <person name="Lopes M.R."/>
            <person name="Hittinger C.T."/>
            <person name="Goker M."/>
            <person name="Salamov A."/>
            <person name="Wisecaver J."/>
            <person name="Long T.M."/>
            <person name="Aerts A.L."/>
            <person name="Barry K."/>
            <person name="Choi C."/>
            <person name="Clum A."/>
            <person name="Coughlan A.Y."/>
            <person name="Deshpande S."/>
            <person name="Douglass A.P."/>
            <person name="Hanson S.J."/>
            <person name="Klenk H.-P."/>
            <person name="Labutti K."/>
            <person name="Lapidus A."/>
            <person name="Lindquist E."/>
            <person name="Lipzen A."/>
            <person name="Meier-Kolthoff J.P."/>
            <person name="Ohm R.A."/>
            <person name="Otillar R.P."/>
            <person name="Pangilinan J."/>
            <person name="Peng Y."/>
            <person name="Rokas A."/>
            <person name="Rosa C.A."/>
            <person name="Scheuner C."/>
            <person name="Sibirny A.A."/>
            <person name="Slot J.C."/>
            <person name="Stielow J.B."/>
            <person name="Sun H."/>
            <person name="Kurtzman C.P."/>
            <person name="Blackwell M."/>
            <person name="Grigoriev I.V."/>
            <person name="Jeffries T.W."/>
        </authorList>
    </citation>
    <scope>NUCLEOTIDE SEQUENCE [LARGE SCALE GENOMIC DNA]</scope>
    <source>
        <strain evidence="3">NRRL Y-1933</strain>
    </source>
</reference>
<evidence type="ECO:0000256" key="1">
    <source>
        <dbReference type="SAM" id="MobiDB-lite"/>
    </source>
</evidence>
<feature type="region of interest" description="Disordered" evidence="1">
    <location>
        <begin position="288"/>
        <end position="313"/>
    </location>
</feature>
<evidence type="ECO:0008006" key="4">
    <source>
        <dbReference type="Google" id="ProtNLM"/>
    </source>
</evidence>
<organism evidence="2 3">
    <name type="scientific">Hyphopichia burtonii NRRL Y-1933</name>
    <dbReference type="NCBI Taxonomy" id="984485"/>
    <lineage>
        <taxon>Eukaryota</taxon>
        <taxon>Fungi</taxon>
        <taxon>Dikarya</taxon>
        <taxon>Ascomycota</taxon>
        <taxon>Saccharomycotina</taxon>
        <taxon>Pichiomycetes</taxon>
        <taxon>Debaryomycetaceae</taxon>
        <taxon>Hyphopichia</taxon>
    </lineage>
</organism>
<proteinExistence type="predicted"/>
<accession>A0A1E4RJQ5</accession>
<dbReference type="PANTHER" id="PTHR28158">
    <property type="entry name" value="37S RIBOSOMAL PROTEIN S35, MITOCHONDRIAL"/>
    <property type="match status" value="1"/>
</dbReference>
<sequence>MRRCGGGSLQLVRSAHVKRTLAWPTEYKAEAVPLTHPKKDHSSSFNRQLKSWLGPRNVRGEYFRNKYYYPPQNHTPNYIVPDGQSVVSSTKSQVPSSRYRLNGRNPSLHPFPTNLACKTASIIPNNLKDVIYQRVAEEGVSPHVIANDYKIKVDRVEAIVTLAKVEKRLRQENKISKDAEKFSQIMYRMFPLFSARSHSENLTEIPIPRKTLQQRFLSISESEPFGPVDAAKVLGLEPASETLQNITKHTHDEEQQKHHKVVMGESKKGDKVDFKFIQAKSGNVGFRYGASRRDRKKDRAVSFDKEGRMVYTP</sequence>
<dbReference type="GO" id="GO:0005763">
    <property type="term" value="C:mitochondrial small ribosomal subunit"/>
    <property type="evidence" value="ECO:0007669"/>
    <property type="project" value="EnsemblFungi"/>
</dbReference>
<dbReference type="InterPro" id="IPR021036">
    <property type="entry name" value="Ribosomal_mS45"/>
</dbReference>
<dbReference type="OrthoDB" id="10052321at2759"/>
<dbReference type="GO" id="GO:0003735">
    <property type="term" value="F:structural constituent of ribosome"/>
    <property type="evidence" value="ECO:0007669"/>
    <property type="project" value="EnsemblFungi"/>
</dbReference>
<gene>
    <name evidence="2" type="ORF">HYPBUDRAFT_108367</name>
</gene>
<dbReference type="GeneID" id="30993177"/>
<dbReference type="STRING" id="984485.A0A1E4RJQ5"/>
<dbReference type="EMBL" id="KV454540">
    <property type="protein sequence ID" value="ODV67466.1"/>
    <property type="molecule type" value="Genomic_DNA"/>
</dbReference>
<dbReference type="AlphaFoldDB" id="A0A1E4RJQ5"/>
<keyword evidence="3" id="KW-1185">Reference proteome</keyword>
<evidence type="ECO:0000313" key="2">
    <source>
        <dbReference type="EMBL" id="ODV67466.1"/>
    </source>
</evidence>
<dbReference type="Proteomes" id="UP000095085">
    <property type="component" value="Unassembled WGS sequence"/>
</dbReference>
<dbReference type="PANTHER" id="PTHR28158:SF1">
    <property type="entry name" value="SMALL RIBOSOMAL SUBUNIT PROTEIN MS45"/>
    <property type="match status" value="1"/>
</dbReference>